<organism evidence="2">
    <name type="scientific">viral metagenome</name>
    <dbReference type="NCBI Taxonomy" id="1070528"/>
    <lineage>
        <taxon>unclassified sequences</taxon>
        <taxon>metagenomes</taxon>
        <taxon>organismal metagenomes</taxon>
    </lineage>
</organism>
<dbReference type="EMBL" id="MN740323">
    <property type="protein sequence ID" value="QHU00094.1"/>
    <property type="molecule type" value="Genomic_DNA"/>
</dbReference>
<keyword evidence="1" id="KW-0175">Coiled coil</keyword>
<name>A0A6C0J8Z8_9ZZZZ</name>
<sequence length="251" mass="29679">MSIMPKRGRKPKNKVSINTTLTNKENPIITHLPINIDNDDDIFIKNIDSKDIQIKKLKEKVNQLMNELDNSIINDELYNISSNDLENDNINCWWCRHSYTTPTVCLPEYYFKEQFYTFGNFCSYNCALSYNINLNDDNIFKRSSLLYYFYKKTYNITLKIVQSPSWKVLKKYGGVLSISEFRKNFVSNDYEYNYIKPPMISRIYQIEKILTKPTKKAKNEYVLKRSKPLNNSKYSLEHTMGLKKTINLSET</sequence>
<feature type="coiled-coil region" evidence="1">
    <location>
        <begin position="47"/>
        <end position="74"/>
    </location>
</feature>
<evidence type="ECO:0000313" key="2">
    <source>
        <dbReference type="EMBL" id="QHU00094.1"/>
    </source>
</evidence>
<accession>A0A6C0J8Z8</accession>
<reference evidence="2" key="1">
    <citation type="journal article" date="2020" name="Nature">
        <title>Giant virus diversity and host interactions through global metagenomics.</title>
        <authorList>
            <person name="Schulz F."/>
            <person name="Roux S."/>
            <person name="Paez-Espino D."/>
            <person name="Jungbluth S."/>
            <person name="Walsh D.A."/>
            <person name="Denef V.J."/>
            <person name="McMahon K.D."/>
            <person name="Konstantinidis K.T."/>
            <person name="Eloe-Fadrosh E.A."/>
            <person name="Kyrpides N.C."/>
            <person name="Woyke T."/>
        </authorList>
    </citation>
    <scope>NUCLEOTIDE SEQUENCE</scope>
    <source>
        <strain evidence="2">GVMAG-M-3300025860-12</strain>
    </source>
</reference>
<evidence type="ECO:0008006" key="3">
    <source>
        <dbReference type="Google" id="ProtNLM"/>
    </source>
</evidence>
<dbReference type="AlphaFoldDB" id="A0A6C0J8Z8"/>
<evidence type="ECO:0000256" key="1">
    <source>
        <dbReference type="SAM" id="Coils"/>
    </source>
</evidence>
<protein>
    <recommendedName>
        <fullName evidence="3">MYM-type domain-containing protein</fullName>
    </recommendedName>
</protein>
<proteinExistence type="predicted"/>